<dbReference type="Proteomes" id="UP000256599">
    <property type="component" value="Unassembled WGS sequence"/>
</dbReference>
<reference evidence="2 3" key="1">
    <citation type="submission" date="2018-04" db="EMBL/GenBank/DDBJ databases">
        <title>Novel Campyloabacter and Helicobacter Species and Strains.</title>
        <authorList>
            <person name="Mannion A.J."/>
            <person name="Shen Z."/>
            <person name="Fox J.G."/>
        </authorList>
    </citation>
    <scope>NUCLEOTIDE SEQUENCE [LARGE SCALE GENOMIC DNA]</scope>
    <source>
        <strain evidence="2 3">MIT 98-6070</strain>
    </source>
</reference>
<dbReference type="AlphaFoldDB" id="A0A3D8I2V7"/>
<sequence length="425" mass="49766">MKLSFFDLQTRRAYTLIDNALHTLKKKPRNITIICPSLSYFTHLKLEAQREYADNEQLSSLLFGLAYEKAALNEPIYAYEFYFIAHAHLFDEQKCIYECFFYHKHPAFKAQIITNDMFLPCALRSFGIKAHLLIWIESFLCYFEASMLKEVLPYTSITLDETLSQISSHIIYLQEAYHQHFEQIYYFMPNAPQDEELLYINTPHHTQQLKLAPLSETIKQDTLTFEAFRALLSLHYAESKPPLANFAPKGFKHKRLYALSACVLFIFICIIPLSLALYNQSLHHTITELNSQSEVLFTPKEAEHDRAKYESIEVLKAQQEALLAHLKETSLWQQTYHKRYIFMQDIHKAPSKHIKYEDMSFYFTPYVFIATLKVSAQSQIHISELLALLNTPTQNALLQEEIEEIQENEDISHFHAHIMVIRHAI</sequence>
<evidence type="ECO:0000313" key="3">
    <source>
        <dbReference type="Proteomes" id="UP000256599"/>
    </source>
</evidence>
<accession>A0A3D8I2V7</accession>
<name>A0A3D8I2V7_9HELI</name>
<keyword evidence="1" id="KW-0472">Membrane</keyword>
<evidence type="ECO:0000313" key="2">
    <source>
        <dbReference type="EMBL" id="RDU59459.1"/>
    </source>
</evidence>
<gene>
    <name evidence="2" type="ORF">CQA63_06800</name>
</gene>
<dbReference type="OrthoDB" id="5323286at2"/>
<dbReference type="EMBL" id="NXLR01000012">
    <property type="protein sequence ID" value="RDU59459.1"/>
    <property type="molecule type" value="Genomic_DNA"/>
</dbReference>
<evidence type="ECO:0000256" key="1">
    <source>
        <dbReference type="SAM" id="Phobius"/>
    </source>
</evidence>
<protein>
    <submittedName>
        <fullName evidence="2">Uncharacterized protein</fullName>
    </submittedName>
</protein>
<keyword evidence="3" id="KW-1185">Reference proteome</keyword>
<keyword evidence="1" id="KW-0812">Transmembrane</keyword>
<organism evidence="2 3">
    <name type="scientific">Helicobacter marmotae</name>
    <dbReference type="NCBI Taxonomy" id="152490"/>
    <lineage>
        <taxon>Bacteria</taxon>
        <taxon>Pseudomonadati</taxon>
        <taxon>Campylobacterota</taxon>
        <taxon>Epsilonproteobacteria</taxon>
        <taxon>Campylobacterales</taxon>
        <taxon>Helicobacteraceae</taxon>
        <taxon>Helicobacter</taxon>
    </lineage>
</organism>
<feature type="transmembrane region" description="Helical" evidence="1">
    <location>
        <begin position="256"/>
        <end position="278"/>
    </location>
</feature>
<dbReference type="RefSeq" id="WP_104699649.1">
    <property type="nucleotide sequence ID" value="NZ_FZPP01000010.1"/>
</dbReference>
<proteinExistence type="predicted"/>
<keyword evidence="1" id="KW-1133">Transmembrane helix</keyword>
<comment type="caution">
    <text evidence="2">The sequence shown here is derived from an EMBL/GenBank/DDBJ whole genome shotgun (WGS) entry which is preliminary data.</text>
</comment>